<proteinExistence type="predicted"/>
<dbReference type="RefSeq" id="WP_090337716.1">
    <property type="nucleotide sequence ID" value="NZ_FNXY01000005.1"/>
</dbReference>
<evidence type="ECO:0000313" key="1">
    <source>
        <dbReference type="EMBL" id="SEJ19986.1"/>
    </source>
</evidence>
<keyword evidence="2" id="KW-1185">Reference proteome</keyword>
<dbReference type="STRING" id="408657.SAMN04487995_3731"/>
<accession>A0A1H6WVV0</accession>
<dbReference type="Pfam" id="PF12385">
    <property type="entry name" value="Peptidase_C70"/>
    <property type="match status" value="1"/>
</dbReference>
<gene>
    <name evidence="1" type="ORF">SAMN04487995_3731</name>
</gene>
<dbReference type="InterPro" id="IPR022118">
    <property type="entry name" value="Peptidase_C70_AvrRpt2"/>
</dbReference>
<sequence>MDFSNLSSKQILTPVEQNFRVFNWFYQSKILNFNMELQTQSNWCWAATSKSVSHFYAKLLNPWTQCKIASAELGQTCCTSPVPGPCNVPWYLDRALSRTQNFVSFGGQMSWSDVKAQVDQGLVVGTRIGWNGGGGHFMVIYGVSKILNTEYFHIDDPIYGKSILTVSQFSTNYQGSGSWTHSYLTKKHSYLMWLKDLVVKAEWLKPIPEFRPILKMQYPQLEVEKKTADIQLSFPHFTYTIGLKDIGREMDFNKEPGSVRVIEFEKEQPIALYDLSTDDANPELIQANTNTDYISKVERSVSFLKENLKERREEGELKLLKFPALNAEALWINYEGSKNDNFYFVRGFDVPEGILDQGSFNETLNKLKENAERQDEMMGA</sequence>
<organism evidence="1 2">
    <name type="scientific">Dyadobacter koreensis</name>
    <dbReference type="NCBI Taxonomy" id="408657"/>
    <lineage>
        <taxon>Bacteria</taxon>
        <taxon>Pseudomonadati</taxon>
        <taxon>Bacteroidota</taxon>
        <taxon>Cytophagia</taxon>
        <taxon>Cytophagales</taxon>
        <taxon>Spirosomataceae</taxon>
        <taxon>Dyadobacter</taxon>
    </lineage>
</organism>
<name>A0A1H6WVV0_9BACT</name>
<dbReference type="EMBL" id="FNXY01000005">
    <property type="protein sequence ID" value="SEJ19986.1"/>
    <property type="molecule type" value="Genomic_DNA"/>
</dbReference>
<reference evidence="1 2" key="1">
    <citation type="submission" date="2016-10" db="EMBL/GenBank/DDBJ databases">
        <authorList>
            <person name="de Groot N.N."/>
        </authorList>
    </citation>
    <scope>NUCLEOTIDE SEQUENCE [LARGE SCALE GENOMIC DNA]</scope>
    <source>
        <strain evidence="1 2">DSM 19938</strain>
    </source>
</reference>
<dbReference type="OrthoDB" id="5148996at2"/>
<evidence type="ECO:0000313" key="2">
    <source>
        <dbReference type="Proteomes" id="UP000199532"/>
    </source>
</evidence>
<dbReference type="Proteomes" id="UP000199532">
    <property type="component" value="Unassembled WGS sequence"/>
</dbReference>
<protein>
    <recommendedName>
        <fullName evidence="3">Papain-like cysteine protease AvrRpt2</fullName>
    </recommendedName>
</protein>
<dbReference type="Gene3D" id="3.90.70.10">
    <property type="entry name" value="Cysteine proteinases"/>
    <property type="match status" value="1"/>
</dbReference>
<dbReference type="AlphaFoldDB" id="A0A1H6WVV0"/>
<evidence type="ECO:0008006" key="3">
    <source>
        <dbReference type="Google" id="ProtNLM"/>
    </source>
</evidence>